<dbReference type="eggNOG" id="COG5517">
    <property type="taxonomic scope" value="Bacteria"/>
</dbReference>
<dbReference type="STRING" id="298654.FraEuI1c_5375"/>
<evidence type="ECO:0000259" key="1">
    <source>
        <dbReference type="Pfam" id="PF13577"/>
    </source>
</evidence>
<organism evidence="2 3">
    <name type="scientific">Pseudofrankia inefficax (strain DSM 45817 / CECT 9037 / DDB 130130 / EuI1c)</name>
    <name type="common">Frankia inefficax</name>
    <dbReference type="NCBI Taxonomy" id="298654"/>
    <lineage>
        <taxon>Bacteria</taxon>
        <taxon>Bacillati</taxon>
        <taxon>Actinomycetota</taxon>
        <taxon>Actinomycetes</taxon>
        <taxon>Frankiales</taxon>
        <taxon>Frankiaceae</taxon>
        <taxon>Pseudofrankia</taxon>
    </lineage>
</organism>
<evidence type="ECO:0000313" key="2">
    <source>
        <dbReference type="EMBL" id="ADP83363.1"/>
    </source>
</evidence>
<sequence>MDLQAVSDKLEIQEQLARYARGVDTNDYELWKSVFTPDALIDYTSTSATLPVLRRDEMAAHLEAGLGQMPMKIHYITNVEITLDGDKAKVIAQFFNPMQVPGMAEQSSCGGYYFHDFVRTPDGWKSANLTEKLVWFVNPPSARPTS</sequence>
<keyword evidence="3" id="KW-1185">Reference proteome</keyword>
<dbReference type="RefSeq" id="WP_013426481.1">
    <property type="nucleotide sequence ID" value="NC_014666.1"/>
</dbReference>
<name>E3J9J9_PSEI1</name>
<dbReference type="InParanoid" id="E3J9J9"/>
<dbReference type="Gene3D" id="3.10.450.50">
    <property type="match status" value="1"/>
</dbReference>
<protein>
    <recommendedName>
        <fullName evidence="1">SnoaL-like domain-containing protein</fullName>
    </recommendedName>
</protein>
<dbReference type="Proteomes" id="UP000002484">
    <property type="component" value="Chromosome"/>
</dbReference>
<dbReference type="InterPro" id="IPR032710">
    <property type="entry name" value="NTF2-like_dom_sf"/>
</dbReference>
<reference evidence="2 3" key="1">
    <citation type="submission" date="2010-10" db="EMBL/GenBank/DDBJ databases">
        <title>Complete sequence of Frankia sp. EuI1c.</title>
        <authorList>
            <consortium name="US DOE Joint Genome Institute"/>
            <person name="Lucas S."/>
            <person name="Copeland A."/>
            <person name="Lapidus A."/>
            <person name="Cheng J.-F."/>
            <person name="Bruce D."/>
            <person name="Goodwin L."/>
            <person name="Pitluck S."/>
            <person name="Chertkov O."/>
            <person name="Detter J.C."/>
            <person name="Han C."/>
            <person name="Tapia R."/>
            <person name="Land M."/>
            <person name="Hauser L."/>
            <person name="Jeffries C."/>
            <person name="Kyrpides N."/>
            <person name="Ivanova N."/>
            <person name="Mikhailova N."/>
            <person name="Beauchemin N."/>
            <person name="Sen A."/>
            <person name="Sur S.A."/>
            <person name="Gtari M."/>
            <person name="Wall L."/>
            <person name="Tisa L."/>
            <person name="Woyke T."/>
        </authorList>
    </citation>
    <scope>NUCLEOTIDE SEQUENCE [LARGE SCALE GENOMIC DNA]</scope>
    <source>
        <strain evidence="3">DSM 45817 / CECT 9037 / EuI1c</strain>
    </source>
</reference>
<gene>
    <name evidence="2" type="ordered locus">FraEuI1c_5375</name>
</gene>
<dbReference type="HOGENOM" id="CLU_106738_10_2_11"/>
<dbReference type="AlphaFoldDB" id="E3J9J9"/>
<dbReference type="InterPro" id="IPR037401">
    <property type="entry name" value="SnoaL-like"/>
</dbReference>
<evidence type="ECO:0000313" key="3">
    <source>
        <dbReference type="Proteomes" id="UP000002484"/>
    </source>
</evidence>
<proteinExistence type="predicted"/>
<dbReference type="Pfam" id="PF13577">
    <property type="entry name" value="SnoaL_4"/>
    <property type="match status" value="1"/>
</dbReference>
<dbReference type="CDD" id="cd00531">
    <property type="entry name" value="NTF2_like"/>
    <property type="match status" value="1"/>
</dbReference>
<dbReference type="SUPFAM" id="SSF54427">
    <property type="entry name" value="NTF2-like"/>
    <property type="match status" value="1"/>
</dbReference>
<dbReference type="KEGG" id="fri:FraEuI1c_5375"/>
<feature type="domain" description="SnoaL-like" evidence="1">
    <location>
        <begin position="5"/>
        <end position="128"/>
    </location>
</feature>
<dbReference type="OrthoDB" id="981191at2"/>
<accession>E3J9J9</accession>
<dbReference type="EMBL" id="CP002299">
    <property type="protein sequence ID" value="ADP83363.1"/>
    <property type="molecule type" value="Genomic_DNA"/>
</dbReference>